<dbReference type="GO" id="GO:0003714">
    <property type="term" value="F:transcription corepressor activity"/>
    <property type="evidence" value="ECO:0000318"/>
    <property type="project" value="GO_Central"/>
</dbReference>
<dbReference type="PROSITE" id="PS51038">
    <property type="entry name" value="BAH"/>
    <property type="match status" value="1"/>
</dbReference>
<dbReference type="SMART" id="SM00717">
    <property type="entry name" value="SANT"/>
    <property type="match status" value="1"/>
</dbReference>
<organism evidence="11 12">
    <name type="scientific">Pristionchus pacificus</name>
    <name type="common">Parasitic nematode worm</name>
    <dbReference type="NCBI Taxonomy" id="54126"/>
    <lineage>
        <taxon>Eukaryota</taxon>
        <taxon>Metazoa</taxon>
        <taxon>Ecdysozoa</taxon>
        <taxon>Nematoda</taxon>
        <taxon>Chromadorea</taxon>
        <taxon>Rhabditida</taxon>
        <taxon>Rhabditina</taxon>
        <taxon>Diplogasteromorpha</taxon>
        <taxon>Diplogasteroidea</taxon>
        <taxon>Neodiplogasteridae</taxon>
        <taxon>Pristionchus</taxon>
    </lineage>
</organism>
<dbReference type="PROSITE" id="PS51293">
    <property type="entry name" value="SANT"/>
    <property type="match status" value="1"/>
</dbReference>
<dbReference type="EnsemblMetazoa" id="PPA15756.1">
    <property type="protein sequence ID" value="PPA15756.1"/>
    <property type="gene ID" value="WBGene00105310"/>
</dbReference>
<comment type="subcellular location">
    <subcellularLocation>
        <location evidence="1">Nucleus</location>
    </subcellularLocation>
</comment>
<dbReference type="Pfam" id="PF01448">
    <property type="entry name" value="ELM2"/>
    <property type="match status" value="1"/>
</dbReference>
<dbReference type="GO" id="GO:0008270">
    <property type="term" value="F:zinc ion binding"/>
    <property type="evidence" value="ECO:0007669"/>
    <property type="project" value="UniProtKB-KW"/>
</dbReference>
<dbReference type="Gene3D" id="1.10.10.60">
    <property type="entry name" value="Homeodomain-like"/>
    <property type="match status" value="1"/>
</dbReference>
<keyword evidence="7" id="KW-0238">DNA-binding</keyword>
<dbReference type="SMART" id="SM00401">
    <property type="entry name" value="ZnF_GATA"/>
    <property type="match status" value="1"/>
</dbReference>
<dbReference type="InterPro" id="IPR009057">
    <property type="entry name" value="Homeodomain-like_sf"/>
</dbReference>
<dbReference type="FunFam" id="4.10.1240.50:FF:000001">
    <property type="entry name" value="Metastasis-associated 1 family, member 3"/>
    <property type="match status" value="1"/>
</dbReference>
<dbReference type="InterPro" id="IPR001025">
    <property type="entry name" value="BAH_dom"/>
</dbReference>
<feature type="region of interest" description="Disordered" evidence="10">
    <location>
        <begin position="96"/>
        <end position="124"/>
    </location>
</feature>
<reference evidence="11" key="2">
    <citation type="submission" date="2022-06" db="UniProtKB">
        <authorList>
            <consortium name="EnsemblMetazoa"/>
        </authorList>
    </citation>
    <scope>IDENTIFICATION</scope>
    <source>
        <strain evidence="11">PS312</strain>
    </source>
</reference>
<gene>
    <name evidence="11" type="primary">WBGene00105310</name>
</gene>
<evidence type="ECO:0000256" key="8">
    <source>
        <dbReference type="ARBA" id="ARBA00023242"/>
    </source>
</evidence>
<dbReference type="Proteomes" id="UP000005239">
    <property type="component" value="Unassembled WGS sequence"/>
</dbReference>
<sequence>MAQNMYRVGDYVYFEISSAAPYQIRKIEELSKNAAGQVEAKVMCFYRRREISSALLKISDQAERKFTEFFEVSSMPDGYVHSGHVVASINGKKEDENGVKIENGENGSCEKEKEEDTPTGDWGLGGLPIGAEKLNDAGRHKLRLRELFVSRNMETLPATHIRGKCSVTLLNEVETIDSYERPDAFFYSLMFDPGQSTLLADKGAIRVGDKYQCVVPEKEEERKEEGEEEKIKETKKEEDDEDENGVLMIDEEEDKKDDKEDGEGEDGDEKRNDYGNRDEREVLVYHPHHSLTDRDIDQFLIVARAVGTFSRALDTSSSSKLPSLHMTAAAASRDVTLFHAMALLHQANYDIGQAVKFLVPPPSKQHYPLDADKCTSHKTVSLGGPILCRDQMEEWSAAEANLFEDAVEKYGKDFNDVRNDFLPWKSIRDIVEYYYMWKTTNRYVDVKKAKNQELDKLKQVYIPNYNKPNANLVGPPNTTGQLVPAVIPCESCATTLSLQWYAWGPPTLQLRLCTECWTHWKKMGGLKKSNEHERHDLEGANDLLSGAQQQNKLLNHITVNPLAINRATQQRVIPPIPVTNKQGMKNIQNAKQRVSFIMQSDPLSKMARRLSIKNAHHPSGILNMRQLARKPFTTIDHSAVKGHCQSIDQSSQLKCAMGVFKVANAMALPQPLIQAISTQCLFTGKRQAGSNGSELGAPPAKRAPPVSEGVME</sequence>
<reference evidence="12" key="1">
    <citation type="journal article" date="2008" name="Nat. Genet.">
        <title>The Pristionchus pacificus genome provides a unique perspective on nematode lifestyle and parasitism.</title>
        <authorList>
            <person name="Dieterich C."/>
            <person name="Clifton S.W."/>
            <person name="Schuster L.N."/>
            <person name="Chinwalla A."/>
            <person name="Delehaunty K."/>
            <person name="Dinkelacker I."/>
            <person name="Fulton L."/>
            <person name="Fulton R."/>
            <person name="Godfrey J."/>
            <person name="Minx P."/>
            <person name="Mitreva M."/>
            <person name="Roeseler W."/>
            <person name="Tian H."/>
            <person name="Witte H."/>
            <person name="Yang S.P."/>
            <person name="Wilson R.K."/>
            <person name="Sommer R.J."/>
        </authorList>
    </citation>
    <scope>NUCLEOTIDE SEQUENCE [LARGE SCALE GENOMIC DNA]</scope>
    <source>
        <strain evidence="12">PS312</strain>
    </source>
</reference>
<dbReference type="InterPro" id="IPR001005">
    <property type="entry name" value="SANT/Myb"/>
</dbReference>
<evidence type="ECO:0000256" key="3">
    <source>
        <dbReference type="ARBA" id="ARBA00022553"/>
    </source>
</evidence>
<dbReference type="InterPro" id="IPR000949">
    <property type="entry name" value="ELM2_dom"/>
</dbReference>
<evidence type="ECO:0000256" key="6">
    <source>
        <dbReference type="ARBA" id="ARBA00022833"/>
    </source>
</evidence>
<proteinExistence type="inferred from homology"/>
<keyword evidence="2" id="KW-0678">Repressor</keyword>
<protein>
    <submittedName>
        <fullName evidence="11">Lin-40</fullName>
    </submittedName>
</protein>
<keyword evidence="5" id="KW-0863">Zinc-finger</keyword>
<dbReference type="Pfam" id="PF17226">
    <property type="entry name" value="MTA_R1"/>
    <property type="match status" value="1"/>
</dbReference>
<feature type="compositionally biased region" description="Basic and acidic residues" evidence="10">
    <location>
        <begin position="268"/>
        <end position="279"/>
    </location>
</feature>
<dbReference type="GO" id="GO:0043565">
    <property type="term" value="F:sequence-specific DNA binding"/>
    <property type="evidence" value="ECO:0007669"/>
    <property type="project" value="InterPro"/>
</dbReference>
<dbReference type="GO" id="GO:0000122">
    <property type="term" value="P:negative regulation of transcription by RNA polymerase II"/>
    <property type="evidence" value="ECO:0000318"/>
    <property type="project" value="GO_Central"/>
</dbReference>
<dbReference type="FunFam" id="1.10.10.60:FF:000012">
    <property type="entry name" value="Metastasis-associated 1 family, member 3"/>
    <property type="match status" value="1"/>
</dbReference>
<dbReference type="InterPro" id="IPR040138">
    <property type="entry name" value="MIER/MTA"/>
</dbReference>
<dbReference type="Gene3D" id="4.10.1240.50">
    <property type="match status" value="1"/>
</dbReference>
<dbReference type="PANTHER" id="PTHR10865">
    <property type="entry name" value="METASTASIS-ASSOCIATED PROTEIN AND MESODERM INDUCTION EARLY RESPONSE PROTEIN"/>
    <property type="match status" value="1"/>
</dbReference>
<dbReference type="GO" id="GO:0006325">
    <property type="term" value="P:chromatin organization"/>
    <property type="evidence" value="ECO:0007669"/>
    <property type="project" value="EnsemblMetazoa"/>
</dbReference>
<dbReference type="InterPro" id="IPR043151">
    <property type="entry name" value="BAH_sf"/>
</dbReference>
<feature type="region of interest" description="Disordered" evidence="10">
    <location>
        <begin position="217"/>
        <end position="279"/>
    </location>
</feature>
<dbReference type="AlphaFoldDB" id="A0A2A6C9P1"/>
<dbReference type="CDD" id="cd11661">
    <property type="entry name" value="SANT_MTA3_like"/>
    <property type="match status" value="1"/>
</dbReference>
<evidence type="ECO:0000256" key="4">
    <source>
        <dbReference type="ARBA" id="ARBA00022723"/>
    </source>
</evidence>
<dbReference type="GO" id="GO:0042826">
    <property type="term" value="F:histone deacetylase binding"/>
    <property type="evidence" value="ECO:0000318"/>
    <property type="project" value="GO_Central"/>
</dbReference>
<dbReference type="Gene3D" id="2.30.30.490">
    <property type="match status" value="1"/>
</dbReference>
<dbReference type="PANTHER" id="PTHR10865:SF29">
    <property type="entry name" value="METASTASIS ASSOCIATED 1-LIKE, ISOFORM D"/>
    <property type="match status" value="1"/>
</dbReference>
<keyword evidence="4" id="KW-0479">Metal-binding</keyword>
<feature type="compositionally biased region" description="Basic and acidic residues" evidence="10">
    <location>
        <begin position="217"/>
        <end position="237"/>
    </location>
</feature>
<dbReference type="Pfam" id="PF00249">
    <property type="entry name" value="Myb_DNA-binding"/>
    <property type="match status" value="1"/>
</dbReference>
<feature type="compositionally biased region" description="Acidic residues" evidence="10">
    <location>
        <begin position="238"/>
        <end position="267"/>
    </location>
</feature>
<keyword evidence="6" id="KW-0862">Zinc</keyword>
<evidence type="ECO:0000256" key="9">
    <source>
        <dbReference type="ARBA" id="ARBA00093454"/>
    </source>
</evidence>
<dbReference type="SMART" id="SM00439">
    <property type="entry name" value="BAH"/>
    <property type="match status" value="1"/>
</dbReference>
<dbReference type="InterPro" id="IPR000679">
    <property type="entry name" value="Znf_GATA"/>
</dbReference>
<dbReference type="GO" id="GO:0005654">
    <property type="term" value="C:nucleoplasm"/>
    <property type="evidence" value="ECO:0000318"/>
    <property type="project" value="GO_Central"/>
</dbReference>
<dbReference type="SMART" id="SM01189">
    <property type="entry name" value="ELM2"/>
    <property type="match status" value="1"/>
</dbReference>
<dbReference type="GO" id="GO:0003713">
    <property type="term" value="F:transcription coactivator activity"/>
    <property type="evidence" value="ECO:0000318"/>
    <property type="project" value="GO_Central"/>
</dbReference>
<dbReference type="GO" id="GO:0034514">
    <property type="term" value="P:mitochondrial unfolded protein response"/>
    <property type="evidence" value="ECO:0007669"/>
    <property type="project" value="EnsemblMetazoa"/>
</dbReference>
<dbReference type="CDD" id="cd04709">
    <property type="entry name" value="BAH_MTA"/>
    <property type="match status" value="1"/>
</dbReference>
<evidence type="ECO:0000313" key="11">
    <source>
        <dbReference type="EnsemblMetazoa" id="PPA15756.1"/>
    </source>
</evidence>
<comment type="similarity">
    <text evidence="9">Belongs to the metastasis-associated protein family.</text>
</comment>
<keyword evidence="3" id="KW-0597">Phosphoprotein</keyword>
<dbReference type="SUPFAM" id="SSF46689">
    <property type="entry name" value="Homeodomain-like"/>
    <property type="match status" value="1"/>
</dbReference>
<dbReference type="InterPro" id="IPR035170">
    <property type="entry name" value="MTA1_R1"/>
</dbReference>
<dbReference type="GO" id="GO:1900182">
    <property type="term" value="P:positive regulation of protein localization to nucleus"/>
    <property type="evidence" value="ECO:0007669"/>
    <property type="project" value="EnsemblMetazoa"/>
</dbReference>
<dbReference type="PROSITE" id="PS51156">
    <property type="entry name" value="ELM2"/>
    <property type="match status" value="1"/>
</dbReference>
<dbReference type="InterPro" id="IPR017884">
    <property type="entry name" value="SANT_dom"/>
</dbReference>
<dbReference type="GO" id="GO:0016581">
    <property type="term" value="C:NuRD complex"/>
    <property type="evidence" value="ECO:0000318"/>
    <property type="project" value="GO_Central"/>
</dbReference>
<evidence type="ECO:0000256" key="2">
    <source>
        <dbReference type="ARBA" id="ARBA00022491"/>
    </source>
</evidence>
<dbReference type="GO" id="GO:0003682">
    <property type="term" value="F:chromatin binding"/>
    <property type="evidence" value="ECO:0007669"/>
    <property type="project" value="InterPro"/>
</dbReference>
<evidence type="ECO:0000256" key="1">
    <source>
        <dbReference type="ARBA" id="ARBA00004123"/>
    </source>
</evidence>
<accession>A0A2A6C9P1</accession>
<name>A0A2A6C9P1_PRIPA</name>
<keyword evidence="8" id="KW-0539">Nucleus</keyword>
<accession>A0A8R1UD00</accession>
<evidence type="ECO:0000256" key="10">
    <source>
        <dbReference type="SAM" id="MobiDB-lite"/>
    </source>
</evidence>
<evidence type="ECO:0000256" key="5">
    <source>
        <dbReference type="ARBA" id="ARBA00022771"/>
    </source>
</evidence>
<evidence type="ECO:0000256" key="7">
    <source>
        <dbReference type="ARBA" id="ARBA00023125"/>
    </source>
</evidence>
<feature type="region of interest" description="Disordered" evidence="10">
    <location>
        <begin position="687"/>
        <end position="712"/>
    </location>
</feature>
<dbReference type="Pfam" id="PF01426">
    <property type="entry name" value="BAH"/>
    <property type="match status" value="1"/>
</dbReference>
<evidence type="ECO:0000313" key="12">
    <source>
        <dbReference type="Proteomes" id="UP000005239"/>
    </source>
</evidence>
<feature type="compositionally biased region" description="Basic and acidic residues" evidence="10">
    <location>
        <begin position="96"/>
        <end position="116"/>
    </location>
</feature>
<keyword evidence="12" id="KW-1185">Reference proteome</keyword>